<evidence type="ECO:0000313" key="2">
    <source>
        <dbReference type="EMBL" id="KAJ8934071.1"/>
    </source>
</evidence>
<sequence>MVQEQCKQENVKIEAKWERIRTRQKELEEYEDSLKLREKLIRDGENETPRLTEGTVTTKDEVTKTQENTETQKQMGEIICTRCLREIDMEEKEAKDIWEMLDNFDTQGCDANALTKLLKKTWPQRTYTKTKEIQGNPMRGRNDWDLVLLTRGEKTGLIERAKERYPVIDDLLQEGIEPGQMQYLENITRIKSGMSTHRRVYIGAAKHEEELLKALQWMSREATTAKRKKLIVAASEEYNLEDVRRILEIALWKTEIEVEFYVPPRRNDNRGRRKIERQRDTEAIVIKAGAASYAELVKSVKKSVDPVMMGVEIKALRKTRAGEMLVVTNRGGAEPLRKEIAEKVADAQIKNVSNAGKTLHISGIDITTTKEDVEGSIAAALTNEGKENINVKALRPTRNGSQIATVTIPTVEADTLIKEGKIRIGWVVCRVRPRVEVTRCINCLKLGHNVTQCKEPKEEKRSMPTLQENNRNEFQRGGPPELRILQLNANRSSIAHDLLEATAVELQIDILVISEPNRKKISGNAWMMDEAGDVAIKLRNKDLSVKGHGHGNGYAWVDLNVVRIYSCYVSPNVSMDIFGNFLNELEASIHNVQGEIIVTGDFNSKSPEWGSKWEDRRGNILTQWIAANKLIIQNKGEEPTFIRGGSVSHLDITCTTEKTAKRVVTWKVLEQESMSDHRYVYMEIGAEEGPTRTHIEARKGWLIGKFNKTKFIDDMGASIHDPGNTSIETCIEIISKACDAAMPKKNSRIENKRTAVYWWSEDIAQLRRDCIKNRRIMQRERRKGHTAEAERTRYKESKKELQHAICKAKDTQWSKLCDEVEDDIWGQGYRIVMKKFPAIIKMDPGKKKEIAKKTEAILAIGRKRHGHVEFLLEGKLIETTDSLKYLGVIIDKGMTFGKHITHAANRASAAATALCRIMPRIGGSSESKRRILSAVTDSILLYASPIWENVLKYQKYRTMTDQVQRKMALRISRGYRTISTEAARVISRIVPIDLMVEERTGTIGMAEAQKRNARKNTIAKWQNRWQNSGKDIWLHRLMPDITVWYYRTHGEVDSWLTQVMTSHGSFQAYLKRISKSDDDTCTYCHEEPDDACHTLFRCNRWREQRERMEATLGQELRPGNLIHSMLED</sequence>
<name>A0AAV8X5N4_9CUCU</name>
<dbReference type="Proteomes" id="UP001162156">
    <property type="component" value="Unassembled WGS sequence"/>
</dbReference>
<dbReference type="CDD" id="cd09077">
    <property type="entry name" value="R1-I-EN"/>
    <property type="match status" value="1"/>
</dbReference>
<dbReference type="InterPro" id="IPR036691">
    <property type="entry name" value="Endo/exonu/phosph_ase_sf"/>
</dbReference>
<evidence type="ECO:0000259" key="1">
    <source>
        <dbReference type="Pfam" id="PF14529"/>
    </source>
</evidence>
<feature type="domain" description="Endonuclease/exonuclease/phosphatase" evidence="1">
    <location>
        <begin position="563"/>
        <end position="681"/>
    </location>
</feature>
<keyword evidence="3" id="KW-1185">Reference proteome</keyword>
<protein>
    <recommendedName>
        <fullName evidence="1">Endonuclease/exonuclease/phosphatase domain-containing protein</fullName>
    </recommendedName>
</protein>
<dbReference type="SUPFAM" id="SSF56219">
    <property type="entry name" value="DNase I-like"/>
    <property type="match status" value="1"/>
</dbReference>
<proteinExistence type="predicted"/>
<comment type="caution">
    <text evidence="2">The sequence shown here is derived from an EMBL/GenBank/DDBJ whole genome shotgun (WGS) entry which is preliminary data.</text>
</comment>
<dbReference type="AlphaFoldDB" id="A0AAV8X5N4"/>
<feature type="non-terminal residue" evidence="2">
    <location>
        <position position="1128"/>
    </location>
</feature>
<dbReference type="Gene3D" id="3.60.10.10">
    <property type="entry name" value="Endonuclease/exonuclease/phosphatase"/>
    <property type="match status" value="1"/>
</dbReference>
<gene>
    <name evidence="2" type="ORF">NQ314_013609</name>
</gene>
<accession>A0AAV8X5N4</accession>
<evidence type="ECO:0000313" key="3">
    <source>
        <dbReference type="Proteomes" id="UP001162156"/>
    </source>
</evidence>
<reference evidence="2" key="1">
    <citation type="journal article" date="2023" name="Insect Mol. Biol.">
        <title>Genome sequencing provides insights into the evolution of gene families encoding plant cell wall-degrading enzymes in longhorned beetles.</title>
        <authorList>
            <person name="Shin N.R."/>
            <person name="Okamura Y."/>
            <person name="Kirsch R."/>
            <person name="Pauchet Y."/>
        </authorList>
    </citation>
    <scope>NUCLEOTIDE SEQUENCE</scope>
    <source>
        <strain evidence="2">RBIC_L_NR</strain>
    </source>
</reference>
<dbReference type="GO" id="GO:0003824">
    <property type="term" value="F:catalytic activity"/>
    <property type="evidence" value="ECO:0007669"/>
    <property type="project" value="InterPro"/>
</dbReference>
<dbReference type="EMBL" id="JANEYF010003780">
    <property type="protein sequence ID" value="KAJ8934071.1"/>
    <property type="molecule type" value="Genomic_DNA"/>
</dbReference>
<dbReference type="PANTHER" id="PTHR33273:SF4">
    <property type="entry name" value="ENDONUCLEASE_EXONUCLEASE_PHOSPHATASE DOMAIN-CONTAINING PROTEIN"/>
    <property type="match status" value="1"/>
</dbReference>
<dbReference type="InterPro" id="IPR005135">
    <property type="entry name" value="Endo/exonuclease/phosphatase"/>
</dbReference>
<dbReference type="Pfam" id="PF14529">
    <property type="entry name" value="Exo_endo_phos_2"/>
    <property type="match status" value="1"/>
</dbReference>
<organism evidence="2 3">
    <name type="scientific">Rhamnusium bicolor</name>
    <dbReference type="NCBI Taxonomy" id="1586634"/>
    <lineage>
        <taxon>Eukaryota</taxon>
        <taxon>Metazoa</taxon>
        <taxon>Ecdysozoa</taxon>
        <taxon>Arthropoda</taxon>
        <taxon>Hexapoda</taxon>
        <taxon>Insecta</taxon>
        <taxon>Pterygota</taxon>
        <taxon>Neoptera</taxon>
        <taxon>Endopterygota</taxon>
        <taxon>Coleoptera</taxon>
        <taxon>Polyphaga</taxon>
        <taxon>Cucujiformia</taxon>
        <taxon>Chrysomeloidea</taxon>
        <taxon>Cerambycidae</taxon>
        <taxon>Lepturinae</taxon>
        <taxon>Rhagiini</taxon>
        <taxon>Rhamnusium</taxon>
    </lineage>
</organism>
<dbReference type="PANTHER" id="PTHR33273">
    <property type="entry name" value="DOMAIN-CONTAINING PROTEIN, PUTATIVE-RELATED"/>
    <property type="match status" value="1"/>
</dbReference>